<dbReference type="RefSeq" id="WP_207276306.1">
    <property type="nucleotide sequence ID" value="NZ_JAFMPK010000047.1"/>
</dbReference>
<dbReference type="PROSITE" id="PS51762">
    <property type="entry name" value="GH16_2"/>
    <property type="match status" value="1"/>
</dbReference>
<sequence>MFDDFSYTSRNDPRLTDDRWVLRHGGGGPGLDGVTWSPNNISFQDRDGQRVLKLDVTSAGQATNTVQAQITTADRKFREGTYAARVKFSDTPTYGPDGDHVVQAFFSITPLRYDYDPLYGELDFEYLPNGGWAAPQAFYVTSWETYRPTPWDARKEYDMMTGSYSGWHDLVVTLDSTAAVYYIDGVEVGRHHAPNLPKSDQTIDFNIWLINDGVLPTSQPRGYEQLVDWVYFAEGETLLPSEVQAQVNALRSSGVAHRDNVPE</sequence>
<dbReference type="Pfam" id="PF00722">
    <property type="entry name" value="Glyco_hydro_16"/>
    <property type="match status" value="1"/>
</dbReference>
<reference evidence="2 3" key="1">
    <citation type="submission" date="2021-03" db="EMBL/GenBank/DDBJ databases">
        <authorList>
            <person name="Xin L."/>
        </authorList>
    </citation>
    <scope>NUCLEOTIDE SEQUENCE [LARGE SCALE GENOMIC DNA]</scope>
    <source>
        <strain evidence="2 3">XHU 5031</strain>
    </source>
</reference>
<dbReference type="CDD" id="cd00413">
    <property type="entry name" value="Glyco_hydrolase_16"/>
    <property type="match status" value="1"/>
</dbReference>
<dbReference type="Gene3D" id="2.60.120.200">
    <property type="match status" value="1"/>
</dbReference>
<evidence type="ECO:0000313" key="3">
    <source>
        <dbReference type="Proteomes" id="UP000664617"/>
    </source>
</evidence>
<proteinExistence type="predicted"/>
<feature type="domain" description="GH16" evidence="1">
    <location>
        <begin position="3"/>
        <end position="238"/>
    </location>
</feature>
<dbReference type="InterPro" id="IPR013320">
    <property type="entry name" value="ConA-like_dom_sf"/>
</dbReference>
<protein>
    <submittedName>
        <fullName evidence="2">Glycoside hydrolase family 16 protein</fullName>
    </submittedName>
</protein>
<gene>
    <name evidence="2" type="ORF">J0911_15120</name>
</gene>
<dbReference type="SUPFAM" id="SSF49899">
    <property type="entry name" value="Concanavalin A-like lectins/glucanases"/>
    <property type="match status" value="1"/>
</dbReference>
<dbReference type="Proteomes" id="UP000664617">
    <property type="component" value="Unassembled WGS sequence"/>
</dbReference>
<dbReference type="EMBL" id="JAFMPK010000047">
    <property type="protein sequence ID" value="MBO0610363.1"/>
    <property type="molecule type" value="Genomic_DNA"/>
</dbReference>
<keyword evidence="2" id="KW-0378">Hydrolase</keyword>
<name>A0ABS3ID57_9MICO</name>
<organism evidence="2 3">
    <name type="scientific">Myceligenerans salitolerans</name>
    <dbReference type="NCBI Taxonomy" id="1230528"/>
    <lineage>
        <taxon>Bacteria</taxon>
        <taxon>Bacillati</taxon>
        <taxon>Actinomycetota</taxon>
        <taxon>Actinomycetes</taxon>
        <taxon>Micrococcales</taxon>
        <taxon>Promicromonosporaceae</taxon>
        <taxon>Myceligenerans</taxon>
    </lineage>
</organism>
<dbReference type="GO" id="GO:0016787">
    <property type="term" value="F:hydrolase activity"/>
    <property type="evidence" value="ECO:0007669"/>
    <property type="project" value="UniProtKB-KW"/>
</dbReference>
<accession>A0ABS3ID57</accession>
<keyword evidence="3" id="KW-1185">Reference proteome</keyword>
<dbReference type="InterPro" id="IPR000757">
    <property type="entry name" value="Beta-glucanase-like"/>
</dbReference>
<evidence type="ECO:0000259" key="1">
    <source>
        <dbReference type="PROSITE" id="PS51762"/>
    </source>
</evidence>
<comment type="caution">
    <text evidence="2">The sequence shown here is derived from an EMBL/GenBank/DDBJ whole genome shotgun (WGS) entry which is preliminary data.</text>
</comment>
<reference evidence="3" key="2">
    <citation type="submission" date="2023-07" db="EMBL/GenBank/DDBJ databases">
        <title>Myceligenerans salitolerans sp. nov., a halotolerant actinomycete isolated from a salt lake in Xinjiang, China.</title>
        <authorList>
            <person name="Guan T."/>
        </authorList>
    </citation>
    <scope>NUCLEOTIDE SEQUENCE [LARGE SCALE GENOMIC DNA]</scope>
    <source>
        <strain evidence="3">XHU 5031</strain>
    </source>
</reference>
<evidence type="ECO:0000313" key="2">
    <source>
        <dbReference type="EMBL" id="MBO0610363.1"/>
    </source>
</evidence>